<accession>A0AAW9HR99</accession>
<name>A0AAW9HR99_9ACTO</name>
<feature type="transmembrane region" description="Helical" evidence="1">
    <location>
        <begin position="56"/>
        <end position="76"/>
    </location>
</feature>
<dbReference type="Proteomes" id="UP001281731">
    <property type="component" value="Unassembled WGS sequence"/>
</dbReference>
<proteinExistence type="predicted"/>
<protein>
    <submittedName>
        <fullName evidence="2">Uncharacterized protein</fullName>
    </submittedName>
</protein>
<dbReference type="RefSeq" id="WP_102165409.1">
    <property type="nucleotide sequence ID" value="NZ_CP126967.1"/>
</dbReference>
<reference evidence="2" key="1">
    <citation type="submission" date="2023-10" db="EMBL/GenBank/DDBJ databases">
        <title>Whole Genome based description of the genera Actinobaculum and Actinotignum reveals a complex phylogenetic relationship within the species included in the genus Actinotignum.</title>
        <authorList>
            <person name="Jensen C.S."/>
            <person name="Dargis R."/>
            <person name="Kemp M."/>
            <person name="Christensen J.J."/>
        </authorList>
    </citation>
    <scope>NUCLEOTIDE SEQUENCE</scope>
    <source>
        <strain evidence="2">SLA_B511</strain>
    </source>
</reference>
<feature type="transmembrane region" description="Helical" evidence="1">
    <location>
        <begin position="113"/>
        <end position="131"/>
    </location>
</feature>
<keyword evidence="1" id="KW-0812">Transmembrane</keyword>
<keyword evidence="1" id="KW-1133">Transmembrane helix</keyword>
<feature type="transmembrane region" description="Helical" evidence="1">
    <location>
        <begin position="83"/>
        <end position="101"/>
    </location>
</feature>
<comment type="caution">
    <text evidence="2">The sequence shown here is derived from an EMBL/GenBank/DDBJ whole genome shotgun (WGS) entry which is preliminary data.</text>
</comment>
<sequence length="136" mass="15194">MNKLQLSKHASVRYRTAQWRLAFRVAMGIIIGMFTALLGTLTHAGMAGFPVLGTDIWYAGLILAGILVATGALYVWDACGVEGWIAFYLTSFALTIILVYFPWNENILVVKPWLAHVWLILNSVCGLWPGIRRKNK</sequence>
<evidence type="ECO:0000313" key="3">
    <source>
        <dbReference type="Proteomes" id="UP001281731"/>
    </source>
</evidence>
<dbReference type="EMBL" id="JAWNGC010000001">
    <property type="protein sequence ID" value="MDY5154164.1"/>
    <property type="molecule type" value="Genomic_DNA"/>
</dbReference>
<evidence type="ECO:0000313" key="2">
    <source>
        <dbReference type="EMBL" id="MDY5154164.1"/>
    </source>
</evidence>
<feature type="transmembrane region" description="Helical" evidence="1">
    <location>
        <begin position="21"/>
        <end position="44"/>
    </location>
</feature>
<organism evidence="2 3">
    <name type="scientific">Actinotignum urinale</name>
    <dbReference type="NCBI Taxonomy" id="190146"/>
    <lineage>
        <taxon>Bacteria</taxon>
        <taxon>Bacillati</taxon>
        <taxon>Actinomycetota</taxon>
        <taxon>Actinomycetes</taxon>
        <taxon>Actinomycetales</taxon>
        <taxon>Actinomycetaceae</taxon>
        <taxon>Actinotignum</taxon>
    </lineage>
</organism>
<dbReference type="AlphaFoldDB" id="A0AAW9HR99"/>
<gene>
    <name evidence="2" type="ORF">R6G80_00245</name>
</gene>
<evidence type="ECO:0000256" key="1">
    <source>
        <dbReference type="SAM" id="Phobius"/>
    </source>
</evidence>
<keyword evidence="1" id="KW-0472">Membrane</keyword>